<dbReference type="AlphaFoldDB" id="A0A0K2UWS0"/>
<sequence>MIYFITIMTYFHFRHKMIIFLNSKAGNLVVTTIRLISSNFILIILPFSGTCVNGFFL</sequence>
<accession>A0A0K2UWS0</accession>
<organism evidence="2">
    <name type="scientific">Lepeophtheirus salmonis</name>
    <name type="common">Salmon louse</name>
    <name type="synonym">Caligus salmonis</name>
    <dbReference type="NCBI Taxonomy" id="72036"/>
    <lineage>
        <taxon>Eukaryota</taxon>
        <taxon>Metazoa</taxon>
        <taxon>Ecdysozoa</taxon>
        <taxon>Arthropoda</taxon>
        <taxon>Crustacea</taxon>
        <taxon>Multicrustacea</taxon>
        <taxon>Hexanauplia</taxon>
        <taxon>Copepoda</taxon>
        <taxon>Siphonostomatoida</taxon>
        <taxon>Caligidae</taxon>
        <taxon>Lepeophtheirus</taxon>
    </lineage>
</organism>
<dbReference type="EMBL" id="HACA01025338">
    <property type="protein sequence ID" value="CDW42699.1"/>
    <property type="molecule type" value="Transcribed_RNA"/>
</dbReference>
<feature type="transmembrane region" description="Helical" evidence="1">
    <location>
        <begin position="25"/>
        <end position="47"/>
    </location>
</feature>
<proteinExistence type="predicted"/>
<keyword evidence="1" id="KW-0472">Membrane</keyword>
<name>A0A0K2UWS0_LEPSM</name>
<evidence type="ECO:0000313" key="2">
    <source>
        <dbReference type="EMBL" id="CDW42699.1"/>
    </source>
</evidence>
<keyword evidence="1" id="KW-1133">Transmembrane helix</keyword>
<keyword evidence="1" id="KW-0812">Transmembrane</keyword>
<protein>
    <submittedName>
        <fullName evidence="2">Uncharacterized protein</fullName>
    </submittedName>
</protein>
<reference evidence="2" key="1">
    <citation type="submission" date="2014-05" db="EMBL/GenBank/DDBJ databases">
        <authorList>
            <person name="Chronopoulou M."/>
        </authorList>
    </citation>
    <scope>NUCLEOTIDE SEQUENCE</scope>
    <source>
        <tissue evidence="2">Whole organism</tissue>
    </source>
</reference>
<dbReference type="EMBL" id="HACA01025339">
    <property type="protein sequence ID" value="CDW42700.1"/>
    <property type="molecule type" value="Transcribed_RNA"/>
</dbReference>
<evidence type="ECO:0000256" key="1">
    <source>
        <dbReference type="SAM" id="Phobius"/>
    </source>
</evidence>